<protein>
    <submittedName>
        <fullName evidence="5">Alginate lyase</fullName>
    </submittedName>
</protein>
<evidence type="ECO:0000256" key="2">
    <source>
        <dbReference type="ARBA" id="ARBA00023239"/>
    </source>
</evidence>
<name>A0A1J7CC69_9ACTN</name>
<dbReference type="InterPro" id="IPR008929">
    <property type="entry name" value="Chondroitin_lyas"/>
</dbReference>
<keyword evidence="2 5" id="KW-0456">Lyase</keyword>
<dbReference type="Gene3D" id="1.50.10.100">
    <property type="entry name" value="Chondroitin AC/alginate lyase"/>
    <property type="match status" value="1"/>
</dbReference>
<evidence type="ECO:0000259" key="4">
    <source>
        <dbReference type="Pfam" id="PF05426"/>
    </source>
</evidence>
<feature type="chain" id="PRO_5039473883" evidence="3">
    <location>
        <begin position="22"/>
        <end position="417"/>
    </location>
</feature>
<dbReference type="InterPro" id="IPR008397">
    <property type="entry name" value="Alginate_lyase_dom"/>
</dbReference>
<accession>A0A1J7CC69</accession>
<proteinExistence type="predicted"/>
<keyword evidence="1 3" id="KW-0732">Signal</keyword>
<evidence type="ECO:0000313" key="5">
    <source>
        <dbReference type="EMBL" id="OIV39120.1"/>
    </source>
</evidence>
<dbReference type="AlphaFoldDB" id="A0A1J7CC69"/>
<dbReference type="GO" id="GO:0042597">
    <property type="term" value="C:periplasmic space"/>
    <property type="evidence" value="ECO:0007669"/>
    <property type="project" value="InterPro"/>
</dbReference>
<reference evidence="5 6" key="1">
    <citation type="submission" date="2016-10" db="EMBL/GenBank/DDBJ databases">
        <title>Genome sequence of Streptomyces gilvigriseus MUSC 26.</title>
        <authorList>
            <person name="Lee L.-H."/>
            <person name="Ser H.-L."/>
        </authorList>
    </citation>
    <scope>NUCLEOTIDE SEQUENCE [LARGE SCALE GENOMIC DNA]</scope>
    <source>
        <strain evidence="5 6">MUSC 26</strain>
    </source>
</reference>
<gene>
    <name evidence="5" type="ORF">BIV57_02395</name>
</gene>
<evidence type="ECO:0000313" key="6">
    <source>
        <dbReference type="Proteomes" id="UP000243342"/>
    </source>
</evidence>
<dbReference type="STRING" id="1428644.BIV57_02395"/>
<dbReference type="Proteomes" id="UP000243342">
    <property type="component" value="Unassembled WGS sequence"/>
</dbReference>
<dbReference type="Pfam" id="PF05426">
    <property type="entry name" value="Alginate_lyase"/>
    <property type="match status" value="1"/>
</dbReference>
<sequence length="417" mass="44462">MRTLVAAAAAAFSLLAGALAAAPAATAGARPRSAVPRTVVMDGSRLAAARAALHAGDPRLRPQLDLLLARADQALTAGPWTVMDKDRTPPSGDKHDYMSQAPYWWASRPKTADNPQGCPYVQRDGQRNPEINGITDHDEDGSMMSAVDALTLAWYYTGRAEYAQRAAHDLQVWFLDPATRMNPNMNFAQGIPCLVDGRGIGIIEFSEQYTDVLDDLAILDTGAPGWTPELRDGLRQWNTAFLDWLLTSANGKDEAAAANNHGSFYDMLVAGLQLATGDRAAARATAEAAKAKRLAPQLAADGSEPQEITRTRSFHYSVYNLEALTRLAQIAGHAGVDLWHWTTPSGGSILRSVDFLIPAATGAAAWPYPELSFTPGEAGGILRAAADHGDRAAAAAVPALPAPTGTTAYWELRPSVL</sequence>
<organism evidence="5 6">
    <name type="scientific">Mangrovactinospora gilvigrisea</name>
    <dbReference type="NCBI Taxonomy" id="1428644"/>
    <lineage>
        <taxon>Bacteria</taxon>
        <taxon>Bacillati</taxon>
        <taxon>Actinomycetota</taxon>
        <taxon>Actinomycetes</taxon>
        <taxon>Kitasatosporales</taxon>
        <taxon>Streptomycetaceae</taxon>
        <taxon>Mangrovactinospora</taxon>
    </lineage>
</organism>
<feature type="domain" description="Alginate lyase" evidence="4">
    <location>
        <begin position="81"/>
        <end position="366"/>
    </location>
</feature>
<evidence type="ECO:0000256" key="1">
    <source>
        <dbReference type="ARBA" id="ARBA00022729"/>
    </source>
</evidence>
<dbReference type="SUPFAM" id="SSF48230">
    <property type="entry name" value="Chondroitin AC/alginate lyase"/>
    <property type="match status" value="1"/>
</dbReference>
<dbReference type="EMBL" id="MLCF01000007">
    <property type="protein sequence ID" value="OIV39120.1"/>
    <property type="molecule type" value="Genomic_DNA"/>
</dbReference>
<comment type="caution">
    <text evidence="5">The sequence shown here is derived from an EMBL/GenBank/DDBJ whole genome shotgun (WGS) entry which is preliminary data.</text>
</comment>
<evidence type="ECO:0000256" key="3">
    <source>
        <dbReference type="SAM" id="SignalP"/>
    </source>
</evidence>
<keyword evidence="6" id="KW-1185">Reference proteome</keyword>
<feature type="signal peptide" evidence="3">
    <location>
        <begin position="1"/>
        <end position="21"/>
    </location>
</feature>
<dbReference type="GO" id="GO:0016829">
    <property type="term" value="F:lyase activity"/>
    <property type="evidence" value="ECO:0007669"/>
    <property type="project" value="UniProtKB-KW"/>
</dbReference>